<dbReference type="SMART" id="SM00115">
    <property type="entry name" value="CASc"/>
    <property type="match status" value="1"/>
</dbReference>
<evidence type="ECO:0000313" key="11">
    <source>
        <dbReference type="EnsemblMetazoa" id="ASIC015266-PA"/>
    </source>
</evidence>
<dbReference type="GO" id="GO:0006915">
    <property type="term" value="P:apoptotic process"/>
    <property type="evidence" value="ECO:0007669"/>
    <property type="project" value="UniProtKB-KW"/>
</dbReference>
<dbReference type="InterPro" id="IPR002138">
    <property type="entry name" value="Pept_C14_p10"/>
</dbReference>
<evidence type="ECO:0000313" key="10">
    <source>
        <dbReference type="EMBL" id="KFB47243.1"/>
    </source>
</evidence>
<dbReference type="EMBL" id="KE525330">
    <property type="protein sequence ID" value="KFB47243.1"/>
    <property type="molecule type" value="Genomic_DNA"/>
</dbReference>
<dbReference type="InterPro" id="IPR016129">
    <property type="entry name" value="Caspase_his_AS"/>
</dbReference>
<dbReference type="PROSITE" id="PS01121">
    <property type="entry name" value="CASPASE_HIS"/>
    <property type="match status" value="1"/>
</dbReference>
<reference evidence="11" key="2">
    <citation type="submission" date="2020-05" db="UniProtKB">
        <authorList>
            <consortium name="EnsemblMetazoa"/>
        </authorList>
    </citation>
    <scope>IDENTIFICATION</scope>
</reference>
<dbReference type="EnsemblMetazoa" id="ASIC015266-RA">
    <property type="protein sequence ID" value="ASIC015266-PA"/>
    <property type="gene ID" value="ASIC015266"/>
</dbReference>
<dbReference type="OMA" id="WYIELIC"/>
<dbReference type="PROSITE" id="PS50207">
    <property type="entry name" value="CASPASE_P10"/>
    <property type="match status" value="1"/>
</dbReference>
<sequence>MLSRDMVLRIESLETDAETRHKRLFEKITKRGPKAFEILLDICRRQFPPAYTELQRGFMPPFRRSESNDAKMHSTLNPNRVRPVSPNGPAELAATSCPEESANKENNNSTAESRVTGSSTELRVHEIIPTPFVVKQSSGPSTTQPWVTTYPMASRNRGVAFILNMVSFVNDALPERKGAKVDGKNLISLFQQLGFKVFYNENVTMAQYKALMAELKASNHLPCDCFVFYILSHGKRIEDKDRDNIFLYDTSLLPVQDILVEFSTQKCAKLIGIPKLFFFSVCRGEKSDLGSHRLARMTERDGVMLNRREMVPINTPTYCDMLLCYATVPGFAALRDPTTGSWFVESMCKVWAEHAHDTDVEVLMKLVGKDTASNRTNTLELQTICTEQRGFFHQLFLNPGYYANPQDKLA</sequence>
<dbReference type="Pfam" id="PF00656">
    <property type="entry name" value="Peptidase_C14"/>
    <property type="match status" value="1"/>
</dbReference>
<feature type="domain" description="Caspase family p20" evidence="9">
    <location>
        <begin position="156"/>
        <end position="286"/>
    </location>
</feature>
<dbReference type="GO" id="GO:0006508">
    <property type="term" value="P:proteolysis"/>
    <property type="evidence" value="ECO:0007669"/>
    <property type="project" value="UniProtKB-KW"/>
</dbReference>
<feature type="compositionally biased region" description="Basic and acidic residues" evidence="7">
    <location>
        <begin position="63"/>
        <end position="72"/>
    </location>
</feature>
<evidence type="ECO:0000256" key="3">
    <source>
        <dbReference type="ARBA" id="ARBA00022703"/>
    </source>
</evidence>
<feature type="compositionally biased region" description="Polar residues" evidence="7">
    <location>
        <begin position="104"/>
        <end position="120"/>
    </location>
</feature>
<dbReference type="PRINTS" id="PR00376">
    <property type="entry name" value="IL1BCENZYME"/>
</dbReference>
<keyword evidence="4" id="KW-0378">Hydrolase</keyword>
<evidence type="ECO:0000313" key="12">
    <source>
        <dbReference type="Proteomes" id="UP000030765"/>
    </source>
</evidence>
<evidence type="ECO:0000256" key="7">
    <source>
        <dbReference type="SAM" id="MobiDB-lite"/>
    </source>
</evidence>
<dbReference type="STRING" id="74873.A0A084WAJ9"/>
<feature type="domain" description="Caspase family p10" evidence="8">
    <location>
        <begin position="311"/>
        <end position="399"/>
    </location>
</feature>
<feature type="active site" evidence="5">
    <location>
        <position position="282"/>
    </location>
</feature>
<dbReference type="AlphaFoldDB" id="A0A084WAJ9"/>
<evidence type="ECO:0000256" key="5">
    <source>
        <dbReference type="PIRSR" id="PIRSR038001-1"/>
    </source>
</evidence>
<dbReference type="VEuPathDB" id="VectorBase:ASIS018673"/>
<name>A0A084WAJ9_ANOSI</name>
<evidence type="ECO:0000259" key="9">
    <source>
        <dbReference type="PROSITE" id="PS50208"/>
    </source>
</evidence>
<dbReference type="GO" id="GO:0004197">
    <property type="term" value="F:cysteine-type endopeptidase activity"/>
    <property type="evidence" value="ECO:0007669"/>
    <property type="project" value="InterPro"/>
</dbReference>
<feature type="region of interest" description="Disordered" evidence="7">
    <location>
        <begin position="58"/>
        <end position="120"/>
    </location>
</feature>
<keyword evidence="3" id="KW-0053">Apoptosis</keyword>
<evidence type="ECO:0000256" key="4">
    <source>
        <dbReference type="ARBA" id="ARBA00022801"/>
    </source>
</evidence>
<dbReference type="InterPro" id="IPR002398">
    <property type="entry name" value="Pept_C14"/>
</dbReference>
<dbReference type="InterPro" id="IPR029030">
    <property type="entry name" value="Caspase-like_dom_sf"/>
</dbReference>
<evidence type="ECO:0000256" key="2">
    <source>
        <dbReference type="ARBA" id="ARBA00022670"/>
    </source>
</evidence>
<dbReference type="Proteomes" id="UP000030765">
    <property type="component" value="Unassembled WGS sequence"/>
</dbReference>
<evidence type="ECO:0000256" key="6">
    <source>
        <dbReference type="RuleBase" id="RU003971"/>
    </source>
</evidence>
<dbReference type="PIRSF" id="PIRSF038001">
    <property type="entry name" value="Caspase_ICE"/>
    <property type="match status" value="1"/>
</dbReference>
<keyword evidence="2" id="KW-0645">Protease</keyword>
<dbReference type="SUPFAM" id="SSF52129">
    <property type="entry name" value="Caspase-like"/>
    <property type="match status" value="1"/>
</dbReference>
<keyword evidence="12" id="KW-1185">Reference proteome</keyword>
<evidence type="ECO:0000256" key="1">
    <source>
        <dbReference type="ARBA" id="ARBA00010134"/>
    </source>
</evidence>
<dbReference type="EMBL" id="ATLV01022201">
    <property type="status" value="NOT_ANNOTATED_CDS"/>
    <property type="molecule type" value="Genomic_DNA"/>
</dbReference>
<feature type="active site" evidence="5">
    <location>
        <position position="233"/>
    </location>
</feature>
<dbReference type="PROSITE" id="PS50208">
    <property type="entry name" value="CASPASE_P20"/>
    <property type="match status" value="1"/>
</dbReference>
<comment type="similarity">
    <text evidence="1 6">Belongs to the peptidase C14A family.</text>
</comment>
<dbReference type="MEROPS" id="C14.019"/>
<reference evidence="10 12" key="1">
    <citation type="journal article" date="2014" name="BMC Genomics">
        <title>Genome sequence of Anopheles sinensis provides insight into genetics basis of mosquito competence for malaria parasites.</title>
        <authorList>
            <person name="Zhou D."/>
            <person name="Zhang D."/>
            <person name="Ding G."/>
            <person name="Shi L."/>
            <person name="Hou Q."/>
            <person name="Ye Y."/>
            <person name="Xu Y."/>
            <person name="Zhou H."/>
            <person name="Xiong C."/>
            <person name="Li S."/>
            <person name="Yu J."/>
            <person name="Hong S."/>
            <person name="Yu X."/>
            <person name="Zou P."/>
            <person name="Chen C."/>
            <person name="Chang X."/>
            <person name="Wang W."/>
            <person name="Lv Y."/>
            <person name="Sun Y."/>
            <person name="Ma L."/>
            <person name="Shen B."/>
            <person name="Zhu C."/>
        </authorList>
    </citation>
    <scope>NUCLEOTIDE SEQUENCE [LARGE SCALE GENOMIC DNA]</scope>
</reference>
<evidence type="ECO:0000259" key="8">
    <source>
        <dbReference type="PROSITE" id="PS50207"/>
    </source>
</evidence>
<dbReference type="OrthoDB" id="6097640at2759"/>
<proteinExistence type="inferred from homology"/>
<dbReference type="PANTHER" id="PTHR47901:SF8">
    <property type="entry name" value="CASPASE-3"/>
    <property type="match status" value="1"/>
</dbReference>
<protein>
    <submittedName>
        <fullName evidence="10">AGAP004754-PA-like protein</fullName>
    </submittedName>
    <submittedName>
        <fullName evidence="11">Caspase</fullName>
    </submittedName>
</protein>
<dbReference type="InterPro" id="IPR011600">
    <property type="entry name" value="Pept_C14_caspase"/>
</dbReference>
<dbReference type="CDD" id="cd01671">
    <property type="entry name" value="CARD"/>
    <property type="match status" value="1"/>
</dbReference>
<dbReference type="Gene3D" id="3.40.50.1460">
    <property type="match status" value="1"/>
</dbReference>
<dbReference type="InterPro" id="IPR015917">
    <property type="entry name" value="Pept_C14A"/>
</dbReference>
<dbReference type="VEuPathDB" id="VectorBase:ASIC015266"/>
<gene>
    <name evidence="10" type="ORF">ZHAS_00015266</name>
</gene>
<dbReference type="InterPro" id="IPR001309">
    <property type="entry name" value="Pept_C14_p20"/>
</dbReference>
<accession>A0A084WAJ9</accession>
<dbReference type="PANTHER" id="PTHR47901">
    <property type="entry name" value="CASPASE RECRUITMENT DOMAIN-CONTAINING PROTEIN 18"/>
    <property type="match status" value="1"/>
</dbReference>
<organism evidence="10">
    <name type="scientific">Anopheles sinensis</name>
    <name type="common">Mosquito</name>
    <dbReference type="NCBI Taxonomy" id="74873"/>
    <lineage>
        <taxon>Eukaryota</taxon>
        <taxon>Metazoa</taxon>
        <taxon>Ecdysozoa</taxon>
        <taxon>Arthropoda</taxon>
        <taxon>Hexapoda</taxon>
        <taxon>Insecta</taxon>
        <taxon>Pterygota</taxon>
        <taxon>Neoptera</taxon>
        <taxon>Endopterygota</taxon>
        <taxon>Diptera</taxon>
        <taxon>Nematocera</taxon>
        <taxon>Culicoidea</taxon>
        <taxon>Culicidae</taxon>
        <taxon>Anophelinae</taxon>
        <taxon>Anopheles</taxon>
    </lineage>
</organism>